<dbReference type="InterPro" id="IPR023395">
    <property type="entry name" value="MCP_dom_sf"/>
</dbReference>
<comment type="similarity">
    <text evidence="2 10">Belongs to the mitochondrial carrier (TC 2.A.29) family.</text>
</comment>
<sequence length="314" mass="34407">MTDSHISADMSNPIRQNVLDVVAGSFGGIGQVLAGQPFDTIKVRLQTQPQLYSGTLDCIKKLIKSDGFMGLYKGTTSPLMGVGLCVSIQFFTLEHMKRSFRSKNNGLDLDNSQLFLAGSVAGLTNSVVSGPVEHIRTRLQVQSSSIPSTSTPGNGPSSNYAGTFDAIRKIYTSHGLAGIYKGQVPTLIREFFGYGFYFSAYEYLVQNEMKNTGRPRDQISNIKICLFGSAAGFAMWLTCYPIDTIKSKIQTDGFSGSKDRKYFGVVDCLRKTVRAEGIAGLFRGIVPCLLRAAPANASTFICFEFSMRMLQKYF</sequence>
<dbReference type="STRING" id="133383.A0A1R0H8S4"/>
<protein>
    <submittedName>
        <fullName evidence="11">Putative mitochondrial carrier</fullName>
    </submittedName>
</protein>
<name>A0A1R0H8S4_9FUNG</name>
<dbReference type="Proteomes" id="UP000187455">
    <property type="component" value="Unassembled WGS sequence"/>
</dbReference>
<evidence type="ECO:0000256" key="10">
    <source>
        <dbReference type="RuleBase" id="RU000488"/>
    </source>
</evidence>
<dbReference type="Gene3D" id="1.50.40.10">
    <property type="entry name" value="Mitochondrial carrier domain"/>
    <property type="match status" value="2"/>
</dbReference>
<dbReference type="InterPro" id="IPR018108">
    <property type="entry name" value="MCP_transmembrane"/>
</dbReference>
<proteinExistence type="inferred from homology"/>
<evidence type="ECO:0000256" key="8">
    <source>
        <dbReference type="ARBA" id="ARBA00023136"/>
    </source>
</evidence>
<evidence type="ECO:0000256" key="1">
    <source>
        <dbReference type="ARBA" id="ARBA00004225"/>
    </source>
</evidence>
<dbReference type="SUPFAM" id="SSF103506">
    <property type="entry name" value="Mitochondrial carrier"/>
    <property type="match status" value="1"/>
</dbReference>
<dbReference type="GO" id="GO:0000064">
    <property type="term" value="F:L-ornithine transmembrane transporter activity"/>
    <property type="evidence" value="ECO:0007669"/>
    <property type="project" value="TreeGrafter"/>
</dbReference>
<evidence type="ECO:0000256" key="7">
    <source>
        <dbReference type="ARBA" id="ARBA00023128"/>
    </source>
</evidence>
<comment type="caution">
    <text evidence="11">The sequence shown here is derived from an EMBL/GenBank/DDBJ whole genome shotgun (WGS) entry which is preliminary data.</text>
</comment>
<evidence type="ECO:0000256" key="4">
    <source>
        <dbReference type="ARBA" id="ARBA00022692"/>
    </source>
</evidence>
<evidence type="ECO:0000256" key="2">
    <source>
        <dbReference type="ARBA" id="ARBA00006375"/>
    </source>
</evidence>
<evidence type="ECO:0000256" key="3">
    <source>
        <dbReference type="ARBA" id="ARBA00022448"/>
    </source>
</evidence>
<dbReference type="GO" id="GO:1990575">
    <property type="term" value="P:mitochondrial L-ornithine transmembrane transport"/>
    <property type="evidence" value="ECO:0007669"/>
    <property type="project" value="TreeGrafter"/>
</dbReference>
<evidence type="ECO:0000313" key="11">
    <source>
        <dbReference type="EMBL" id="OLY85488.1"/>
    </source>
</evidence>
<feature type="repeat" description="Solcar" evidence="9">
    <location>
        <begin position="219"/>
        <end position="309"/>
    </location>
</feature>
<keyword evidence="4 9" id="KW-0812">Transmembrane</keyword>
<dbReference type="GO" id="GO:0031966">
    <property type="term" value="C:mitochondrial membrane"/>
    <property type="evidence" value="ECO:0007669"/>
    <property type="project" value="UniProtKB-SubCell"/>
</dbReference>
<dbReference type="InterPro" id="IPR002067">
    <property type="entry name" value="MCP"/>
</dbReference>
<keyword evidence="6" id="KW-1133">Transmembrane helix</keyword>
<keyword evidence="3 10" id="KW-0813">Transport</keyword>
<evidence type="ECO:0000256" key="9">
    <source>
        <dbReference type="PROSITE-ProRule" id="PRU00282"/>
    </source>
</evidence>
<keyword evidence="7" id="KW-0496">Mitochondrion</keyword>
<evidence type="ECO:0000256" key="6">
    <source>
        <dbReference type="ARBA" id="ARBA00022989"/>
    </source>
</evidence>
<feature type="repeat" description="Solcar" evidence="9">
    <location>
        <begin position="109"/>
        <end position="207"/>
    </location>
</feature>
<dbReference type="AlphaFoldDB" id="A0A1R0H8S4"/>
<gene>
    <name evidence="11" type="ORF">AYI68_g319</name>
</gene>
<dbReference type="PANTHER" id="PTHR45624">
    <property type="entry name" value="MITOCHONDRIAL BASIC AMINO ACIDS TRANSPORTER-RELATED"/>
    <property type="match status" value="1"/>
</dbReference>
<comment type="subcellular location">
    <subcellularLocation>
        <location evidence="1">Mitochondrion membrane</location>
        <topology evidence="1">Multi-pass membrane protein</topology>
    </subcellularLocation>
</comment>
<dbReference type="EMBL" id="LSSL01000095">
    <property type="protein sequence ID" value="OLY85488.1"/>
    <property type="molecule type" value="Genomic_DNA"/>
</dbReference>
<evidence type="ECO:0000313" key="12">
    <source>
        <dbReference type="Proteomes" id="UP000187455"/>
    </source>
</evidence>
<keyword evidence="12" id="KW-1185">Reference proteome</keyword>
<keyword evidence="8 9" id="KW-0472">Membrane</keyword>
<dbReference type="InterPro" id="IPR050567">
    <property type="entry name" value="Mitochondrial_Carrier"/>
</dbReference>
<evidence type="ECO:0000256" key="5">
    <source>
        <dbReference type="ARBA" id="ARBA00022737"/>
    </source>
</evidence>
<accession>A0A1R0H8S4</accession>
<dbReference type="Pfam" id="PF00153">
    <property type="entry name" value="Mito_carr"/>
    <property type="match status" value="3"/>
</dbReference>
<organism evidence="11 12">
    <name type="scientific">Smittium mucronatum</name>
    <dbReference type="NCBI Taxonomy" id="133383"/>
    <lineage>
        <taxon>Eukaryota</taxon>
        <taxon>Fungi</taxon>
        <taxon>Fungi incertae sedis</taxon>
        <taxon>Zoopagomycota</taxon>
        <taxon>Kickxellomycotina</taxon>
        <taxon>Harpellomycetes</taxon>
        <taxon>Harpellales</taxon>
        <taxon>Legeriomycetaceae</taxon>
        <taxon>Smittium</taxon>
    </lineage>
</organism>
<reference evidence="11 12" key="1">
    <citation type="journal article" date="2016" name="Mol. Biol. Evol.">
        <title>Genome-Wide Survey of Gut Fungi (Harpellales) Reveals the First Horizontally Transferred Ubiquitin Gene from a Mosquito Host.</title>
        <authorList>
            <person name="Wang Y."/>
            <person name="White M.M."/>
            <person name="Kvist S."/>
            <person name="Moncalvo J.M."/>
        </authorList>
    </citation>
    <scope>NUCLEOTIDE SEQUENCE [LARGE SCALE GENOMIC DNA]</scope>
    <source>
        <strain evidence="11 12">ALG-7-W6</strain>
    </source>
</reference>
<keyword evidence="5" id="KW-0677">Repeat</keyword>
<dbReference type="OrthoDB" id="409586at2759"/>
<feature type="repeat" description="Solcar" evidence="9">
    <location>
        <begin position="15"/>
        <end position="99"/>
    </location>
</feature>
<dbReference type="PROSITE" id="PS50920">
    <property type="entry name" value="SOLCAR"/>
    <property type="match status" value="3"/>
</dbReference>
<dbReference type="PANTHER" id="PTHR45624:SF12">
    <property type="entry name" value="MITOCHONDRIAL ORNITHINE TRANSPORTER 1"/>
    <property type="match status" value="1"/>
</dbReference>
<dbReference type="PRINTS" id="PR00926">
    <property type="entry name" value="MITOCARRIER"/>
</dbReference>